<dbReference type="EMBL" id="CAJVPT010027928">
    <property type="protein sequence ID" value="CAG8685629.1"/>
    <property type="molecule type" value="Genomic_DNA"/>
</dbReference>
<name>A0ACA9NZM9_9GLOM</name>
<feature type="non-terminal residue" evidence="1">
    <location>
        <position position="1"/>
    </location>
</feature>
<sequence length="356" mass="41236">RSDLLKKDPVGLLRMVLQHEACVTLRNPFIQTICGDREILEKDLCGLLQIILQHEACVAHRNNFIEAIYENVDILKKDLVNILQVSFANKACNTLKNLCILIYCLDAETFFESPYFLKLKKSHIKEILLQDYISLDEIQIWNYLLKWGAAQSSLDLNNRDEWTVEEFLKLRDIFQELIPLVRWFQIPAAEFRKEMKLFKSLLSEDLFLDVIGYSLDPNTPPNTVMLPSRILSSLISKDQFRKLTDKINERSVKIYEGYFKLLYRASRDGFKACDFHRLCDDKGATVFIAKCQGPDELIGGYNPFSWKSYSLRSQNTGRSWGDTAESFLFSFDGLNLNNIVYPLPQDTQHAVSYDTN</sequence>
<keyword evidence="2" id="KW-1185">Reference proteome</keyword>
<evidence type="ECO:0000313" key="1">
    <source>
        <dbReference type="EMBL" id="CAG8685629.1"/>
    </source>
</evidence>
<organism evidence="1 2">
    <name type="scientific">Acaulospora colombiana</name>
    <dbReference type="NCBI Taxonomy" id="27376"/>
    <lineage>
        <taxon>Eukaryota</taxon>
        <taxon>Fungi</taxon>
        <taxon>Fungi incertae sedis</taxon>
        <taxon>Mucoromycota</taxon>
        <taxon>Glomeromycotina</taxon>
        <taxon>Glomeromycetes</taxon>
        <taxon>Diversisporales</taxon>
        <taxon>Acaulosporaceae</taxon>
        <taxon>Acaulospora</taxon>
    </lineage>
</organism>
<dbReference type="Proteomes" id="UP000789525">
    <property type="component" value="Unassembled WGS sequence"/>
</dbReference>
<proteinExistence type="predicted"/>
<accession>A0ACA9NZM9</accession>
<protein>
    <submittedName>
        <fullName evidence="1">6324_t:CDS:1</fullName>
    </submittedName>
</protein>
<comment type="caution">
    <text evidence="1">The sequence shown here is derived from an EMBL/GenBank/DDBJ whole genome shotgun (WGS) entry which is preliminary data.</text>
</comment>
<reference evidence="1" key="1">
    <citation type="submission" date="2021-06" db="EMBL/GenBank/DDBJ databases">
        <authorList>
            <person name="Kallberg Y."/>
            <person name="Tangrot J."/>
            <person name="Rosling A."/>
        </authorList>
    </citation>
    <scope>NUCLEOTIDE SEQUENCE</scope>
    <source>
        <strain evidence="1">CL356</strain>
    </source>
</reference>
<feature type="non-terminal residue" evidence="1">
    <location>
        <position position="356"/>
    </location>
</feature>
<gene>
    <name evidence="1" type="ORF">ACOLOM_LOCUS9537</name>
</gene>
<evidence type="ECO:0000313" key="2">
    <source>
        <dbReference type="Proteomes" id="UP000789525"/>
    </source>
</evidence>